<name>A0A0E9RB24_ANGAN</name>
<evidence type="ECO:0000313" key="1">
    <source>
        <dbReference type="EMBL" id="JAH25548.1"/>
    </source>
</evidence>
<proteinExistence type="predicted"/>
<organism evidence="1">
    <name type="scientific">Anguilla anguilla</name>
    <name type="common">European freshwater eel</name>
    <name type="synonym">Muraena anguilla</name>
    <dbReference type="NCBI Taxonomy" id="7936"/>
    <lineage>
        <taxon>Eukaryota</taxon>
        <taxon>Metazoa</taxon>
        <taxon>Chordata</taxon>
        <taxon>Craniata</taxon>
        <taxon>Vertebrata</taxon>
        <taxon>Euteleostomi</taxon>
        <taxon>Actinopterygii</taxon>
        <taxon>Neopterygii</taxon>
        <taxon>Teleostei</taxon>
        <taxon>Anguilliformes</taxon>
        <taxon>Anguillidae</taxon>
        <taxon>Anguilla</taxon>
    </lineage>
</organism>
<protein>
    <submittedName>
        <fullName evidence="1">Uncharacterized protein</fullName>
    </submittedName>
</protein>
<dbReference type="EMBL" id="GBXM01083029">
    <property type="protein sequence ID" value="JAH25548.1"/>
    <property type="molecule type" value="Transcribed_RNA"/>
</dbReference>
<accession>A0A0E9RB24</accession>
<reference evidence="1" key="2">
    <citation type="journal article" date="2015" name="Fish Shellfish Immunol.">
        <title>Early steps in the European eel (Anguilla anguilla)-Vibrio vulnificus interaction in the gills: Role of the RtxA13 toxin.</title>
        <authorList>
            <person name="Callol A."/>
            <person name="Pajuelo D."/>
            <person name="Ebbesson L."/>
            <person name="Teles M."/>
            <person name="MacKenzie S."/>
            <person name="Amaro C."/>
        </authorList>
    </citation>
    <scope>NUCLEOTIDE SEQUENCE</scope>
</reference>
<dbReference type="AlphaFoldDB" id="A0A0E9RB24"/>
<sequence>MRRIEMDKSIFQTGRVTEAPNAGGYAAGAYLLHRDWVL</sequence>
<reference evidence="1" key="1">
    <citation type="submission" date="2014-11" db="EMBL/GenBank/DDBJ databases">
        <authorList>
            <person name="Amaro Gonzalez C."/>
        </authorList>
    </citation>
    <scope>NUCLEOTIDE SEQUENCE</scope>
</reference>